<dbReference type="SMART" id="SM00950">
    <property type="entry name" value="Piwi"/>
    <property type="match status" value="1"/>
</dbReference>
<dbReference type="WBParaSite" id="MBELARI_LOCUS20626">
    <property type="protein sequence ID" value="MBELARI_LOCUS20626"/>
    <property type="gene ID" value="MBELARI_LOCUS20626"/>
</dbReference>
<evidence type="ECO:0000259" key="3">
    <source>
        <dbReference type="PROSITE" id="PS50822"/>
    </source>
</evidence>
<evidence type="ECO:0000313" key="4">
    <source>
        <dbReference type="Proteomes" id="UP000887575"/>
    </source>
</evidence>
<dbReference type="SUPFAM" id="SSF53098">
    <property type="entry name" value="Ribonuclease H-like"/>
    <property type="match status" value="1"/>
</dbReference>
<dbReference type="AlphaFoldDB" id="A0AAF3F257"/>
<dbReference type="InterPro" id="IPR003100">
    <property type="entry name" value="PAZ_dom"/>
</dbReference>
<dbReference type="PROSITE" id="PS50822">
    <property type="entry name" value="PIWI"/>
    <property type="match status" value="1"/>
</dbReference>
<dbReference type="InterPro" id="IPR036085">
    <property type="entry name" value="PAZ_dom_sf"/>
</dbReference>
<protein>
    <recommendedName>
        <fullName evidence="6">Piwi domain-containing protein</fullName>
    </recommendedName>
</protein>
<dbReference type="CDD" id="cd02846">
    <property type="entry name" value="PAZ_argonaute_like"/>
    <property type="match status" value="1"/>
</dbReference>
<proteinExistence type="predicted"/>
<dbReference type="PROSITE" id="PS50821">
    <property type="entry name" value="PAZ"/>
    <property type="match status" value="1"/>
</dbReference>
<evidence type="ECO:0000313" key="5">
    <source>
        <dbReference type="WBParaSite" id="MBELARI_LOCUS20626"/>
    </source>
</evidence>
<feature type="domain" description="Piwi" evidence="3">
    <location>
        <begin position="427"/>
        <end position="622"/>
    </location>
</feature>
<dbReference type="GO" id="GO:0003723">
    <property type="term" value="F:RNA binding"/>
    <property type="evidence" value="ECO:0007669"/>
    <property type="project" value="InterPro"/>
</dbReference>
<accession>A0AAF3F257</accession>
<dbReference type="Pfam" id="PF02171">
    <property type="entry name" value="Piwi"/>
    <property type="match status" value="1"/>
</dbReference>
<dbReference type="InterPro" id="IPR003165">
    <property type="entry name" value="Piwi"/>
</dbReference>
<sequence>MEEVAVRIRIEADVVAAGDTETIAGRIEMETVDAGDTEAEEDMVAVEGATKDEEENQVENYRDVAAFLDVLTSAVILRNNDFHYIKGAYFHKSSRENMETDIGQGIVVRKGFEKSVKLVSAKSGNPQYSLNLAVKTKPFYKPGNFHEFLMMRSGARNDHDLAQMLKKESAIRDLAKNVIVTTTHLDANFDFGVHHVHKESAKECIIPGLDQSVAMYYQERYKLTLRAPSLPLATENKKGQSSYYPLELLEVSPIQSVPVGKLKDQQAKVVEMTRLKPDEHQRDMEQLIPQMGLGQGNLYLQQFGVTVEQRPVEVDAVQVIRPALVFGSKTFGPDQDQSPNELNWNGTFRERFYKPAKIGKTAVVIYRQAVRHPDQLNGPLQMLADAARNHGLDGTENLTRGEVCHWNSMSDDEAARAMGELKARGFKFVIFVGAVKNTDTEGHRMIKYAEQKAGVVTQHLACPTLGINSRPMGSQSVQNILLKMNQKLGGINYSIAITPNMLQSAHNSAEMNTEFFGKSVMYVGLSVSHDGPQSIFDQQAGTEMKTPSTVGMCYSTETPTAFRGKYWWQPARQVLISSLKENFISALENFKKEVGEHPKKIIIFRGGLSEGEMYKNAQDEIDGKDGIKAATKALGIDPQIYVVLTIVHSSMRLLRTDAAPGGRPVDSNLPAGTTITQGIVDARPGVVDAFIVSQKGQIGTSRPTRLFLAYQTETAPLWTSDHLSWIGNAMSYAHGVSMCPTGIPAHLYAAMNLSKRGGDVLRSGGVPDNVSMTSSGSNRQADEEQSRVYYDRLCKELVVVLDNAQFWA</sequence>
<dbReference type="Gene3D" id="2.170.260.10">
    <property type="entry name" value="paz domain"/>
    <property type="match status" value="1"/>
</dbReference>
<organism evidence="4 5">
    <name type="scientific">Mesorhabditis belari</name>
    <dbReference type="NCBI Taxonomy" id="2138241"/>
    <lineage>
        <taxon>Eukaryota</taxon>
        <taxon>Metazoa</taxon>
        <taxon>Ecdysozoa</taxon>
        <taxon>Nematoda</taxon>
        <taxon>Chromadorea</taxon>
        <taxon>Rhabditida</taxon>
        <taxon>Rhabditina</taxon>
        <taxon>Rhabditomorpha</taxon>
        <taxon>Rhabditoidea</taxon>
        <taxon>Rhabditidae</taxon>
        <taxon>Mesorhabditinae</taxon>
        <taxon>Mesorhabditis</taxon>
    </lineage>
</organism>
<reference evidence="5" key="1">
    <citation type="submission" date="2024-02" db="UniProtKB">
        <authorList>
            <consortium name="WormBaseParasite"/>
        </authorList>
    </citation>
    <scope>IDENTIFICATION</scope>
</reference>
<dbReference type="Pfam" id="PF02170">
    <property type="entry name" value="PAZ"/>
    <property type="match status" value="1"/>
</dbReference>
<dbReference type="Gene3D" id="3.30.420.10">
    <property type="entry name" value="Ribonuclease H-like superfamily/Ribonuclease H"/>
    <property type="match status" value="1"/>
</dbReference>
<evidence type="ECO:0000256" key="1">
    <source>
        <dbReference type="SAM" id="MobiDB-lite"/>
    </source>
</evidence>
<keyword evidence="4" id="KW-1185">Reference proteome</keyword>
<feature type="domain" description="PAZ" evidence="2">
    <location>
        <begin position="160"/>
        <end position="253"/>
    </location>
</feature>
<dbReference type="PANTHER" id="PTHR22891">
    <property type="entry name" value="EUKARYOTIC TRANSLATION INITIATION FACTOR 2C"/>
    <property type="match status" value="1"/>
</dbReference>
<feature type="region of interest" description="Disordered" evidence="1">
    <location>
        <begin position="764"/>
        <end position="783"/>
    </location>
</feature>
<evidence type="ECO:0008006" key="6">
    <source>
        <dbReference type="Google" id="ProtNLM"/>
    </source>
</evidence>
<dbReference type="InterPro" id="IPR012337">
    <property type="entry name" value="RNaseH-like_sf"/>
</dbReference>
<dbReference type="Proteomes" id="UP000887575">
    <property type="component" value="Unassembled WGS sequence"/>
</dbReference>
<name>A0AAF3F257_9BILA</name>
<feature type="compositionally biased region" description="Polar residues" evidence="1">
    <location>
        <begin position="770"/>
        <end position="779"/>
    </location>
</feature>
<evidence type="ECO:0000259" key="2">
    <source>
        <dbReference type="PROSITE" id="PS50821"/>
    </source>
</evidence>
<dbReference type="SUPFAM" id="SSF101690">
    <property type="entry name" value="PAZ domain"/>
    <property type="match status" value="1"/>
</dbReference>
<dbReference type="InterPro" id="IPR036397">
    <property type="entry name" value="RNaseH_sf"/>
</dbReference>
<dbReference type="Gene3D" id="3.40.50.2300">
    <property type="match status" value="1"/>
</dbReference>